<protein>
    <submittedName>
        <fullName evidence="2">Acetyltransferase</fullName>
    </submittedName>
</protein>
<feature type="domain" description="N-acetyltransferase" evidence="1">
    <location>
        <begin position="12"/>
        <end position="170"/>
    </location>
</feature>
<dbReference type="PROSITE" id="PS51186">
    <property type="entry name" value="GNAT"/>
    <property type="match status" value="1"/>
</dbReference>
<reference evidence="3" key="1">
    <citation type="submission" date="2016-01" db="EMBL/GenBank/DDBJ databases">
        <title>Draft genome of Chromobacterium sp. F49.</title>
        <authorList>
            <person name="Hong K.W."/>
        </authorList>
    </citation>
    <scope>NUCLEOTIDE SEQUENCE [LARGE SCALE GENOMIC DNA]</scope>
    <source>
        <strain evidence="3">CN3</strain>
    </source>
</reference>
<dbReference type="Pfam" id="PF13302">
    <property type="entry name" value="Acetyltransf_3"/>
    <property type="match status" value="1"/>
</dbReference>
<keyword evidence="3" id="KW-1185">Reference proteome</keyword>
<organism evidence="2 3">
    <name type="scientific">Sphingomonas hankookensis</name>
    <dbReference type="NCBI Taxonomy" id="563996"/>
    <lineage>
        <taxon>Bacteria</taxon>
        <taxon>Pseudomonadati</taxon>
        <taxon>Pseudomonadota</taxon>
        <taxon>Alphaproteobacteria</taxon>
        <taxon>Sphingomonadales</taxon>
        <taxon>Sphingomonadaceae</taxon>
        <taxon>Sphingomonas</taxon>
    </lineage>
</organism>
<evidence type="ECO:0000259" key="1">
    <source>
        <dbReference type="PROSITE" id="PS51186"/>
    </source>
</evidence>
<dbReference type="PANTHER" id="PTHR43610">
    <property type="entry name" value="BLL6696 PROTEIN"/>
    <property type="match status" value="1"/>
</dbReference>
<proteinExistence type="predicted"/>
<dbReference type="EMBL" id="LQQO01000015">
    <property type="protein sequence ID" value="KZE14646.1"/>
    <property type="molecule type" value="Genomic_DNA"/>
</dbReference>
<comment type="caution">
    <text evidence="2">The sequence shown here is derived from an EMBL/GenBank/DDBJ whole genome shotgun (WGS) entry which is preliminary data.</text>
</comment>
<dbReference type="Proteomes" id="UP000076609">
    <property type="component" value="Unassembled WGS sequence"/>
</dbReference>
<dbReference type="Gene3D" id="3.40.630.30">
    <property type="match status" value="1"/>
</dbReference>
<dbReference type="InterPro" id="IPR000182">
    <property type="entry name" value="GNAT_dom"/>
</dbReference>
<dbReference type="RefSeq" id="WP_066690040.1">
    <property type="nucleotide sequence ID" value="NZ_CP117025.1"/>
</dbReference>
<dbReference type="SUPFAM" id="SSF55729">
    <property type="entry name" value="Acyl-CoA N-acyltransferases (Nat)"/>
    <property type="match status" value="1"/>
</dbReference>
<evidence type="ECO:0000313" key="2">
    <source>
        <dbReference type="EMBL" id="KZE14646.1"/>
    </source>
</evidence>
<name>A0ABR5YBT9_9SPHN</name>
<dbReference type="PANTHER" id="PTHR43610:SF1">
    <property type="entry name" value="N-ACETYLTRANSFERASE DOMAIN-CONTAINING PROTEIN"/>
    <property type="match status" value="1"/>
</dbReference>
<gene>
    <name evidence="2" type="ORF">AVT10_14435</name>
</gene>
<evidence type="ECO:0000313" key="3">
    <source>
        <dbReference type="Proteomes" id="UP000076609"/>
    </source>
</evidence>
<sequence>MNRQPVLIGALVTVRPTTAEDYDALYGVAADPAIWDQHPAHDRWQPAVFRTFFDEGLAGAGMLTIRDARDGSVIGSSRYGPYDPQADEIEIGWTFLARDRWRRGHNRETKRLMIDHIAPSVSAVTFHVGQDNRRSRSAVEALGATLRPGTIDVPRGGRVVPHVVYELRRR</sequence>
<dbReference type="InterPro" id="IPR016181">
    <property type="entry name" value="Acyl_CoA_acyltransferase"/>
</dbReference>
<accession>A0ABR5YBT9</accession>